<comment type="caution">
    <text evidence="14">The sequence shown here is derived from an EMBL/GenBank/DDBJ whole genome shotgun (WGS) entry which is preliminary data.</text>
</comment>
<evidence type="ECO:0000313" key="14">
    <source>
        <dbReference type="EMBL" id="KAG9242190.1"/>
    </source>
</evidence>
<organism evidence="14 15">
    <name type="scientific">Calycina marina</name>
    <dbReference type="NCBI Taxonomy" id="1763456"/>
    <lineage>
        <taxon>Eukaryota</taxon>
        <taxon>Fungi</taxon>
        <taxon>Dikarya</taxon>
        <taxon>Ascomycota</taxon>
        <taxon>Pezizomycotina</taxon>
        <taxon>Leotiomycetes</taxon>
        <taxon>Helotiales</taxon>
        <taxon>Pezizellaceae</taxon>
        <taxon>Calycina</taxon>
    </lineage>
</organism>
<dbReference type="PANTHER" id="PTHR12388">
    <property type="entry name" value="MITOCHONDRIA ASSOCIATED GRANULOCYTE MACROPHAGE CSF SIGNALING MOLECULE"/>
    <property type="match status" value="1"/>
</dbReference>
<proteinExistence type="inferred from homology"/>
<dbReference type="EMBL" id="MU254102">
    <property type="protein sequence ID" value="KAG9242190.1"/>
    <property type="molecule type" value="Genomic_DNA"/>
</dbReference>
<evidence type="ECO:0000256" key="8">
    <source>
        <dbReference type="ARBA" id="ARBA00023010"/>
    </source>
</evidence>
<dbReference type="AlphaFoldDB" id="A0A9P8CD37"/>
<comment type="similarity">
    <text evidence="2">Belongs to the TIM16/PAM16 family.</text>
</comment>
<sequence length="138" mass="15423">MAHRIITQVVLTGGRVLGRAFTEAYKQASASSQYAKASAKNGNSSNVYASNGLTLEEACKILNVKPPQQGKANMEEVLSRFKKLFDVNDPQKGGSFYLQSKVLRARERIESEVNKAKETEEREAELQEGWKPKVFKDK</sequence>
<evidence type="ECO:0000256" key="2">
    <source>
        <dbReference type="ARBA" id="ARBA00008817"/>
    </source>
</evidence>
<gene>
    <name evidence="14" type="ORF">BJ878DRAFT_516778</name>
</gene>
<feature type="region of interest" description="Disordered" evidence="13">
    <location>
        <begin position="113"/>
        <end position="138"/>
    </location>
</feature>
<evidence type="ECO:0000256" key="3">
    <source>
        <dbReference type="ARBA" id="ARBA00013571"/>
    </source>
</evidence>
<evidence type="ECO:0000256" key="11">
    <source>
        <dbReference type="ARBA" id="ARBA00030422"/>
    </source>
</evidence>
<reference evidence="14" key="1">
    <citation type="journal article" date="2021" name="IMA Fungus">
        <title>Genomic characterization of three marine fungi, including Emericellopsis atlantica sp. nov. with signatures of a generalist lifestyle and marine biomass degradation.</title>
        <authorList>
            <person name="Hagestad O.C."/>
            <person name="Hou L."/>
            <person name="Andersen J.H."/>
            <person name="Hansen E.H."/>
            <person name="Altermark B."/>
            <person name="Li C."/>
            <person name="Kuhnert E."/>
            <person name="Cox R.J."/>
            <person name="Crous P.W."/>
            <person name="Spatafora J.W."/>
            <person name="Lail K."/>
            <person name="Amirebrahimi M."/>
            <person name="Lipzen A."/>
            <person name="Pangilinan J."/>
            <person name="Andreopoulos W."/>
            <person name="Hayes R.D."/>
            <person name="Ng V."/>
            <person name="Grigoriev I.V."/>
            <person name="Jackson S.A."/>
            <person name="Sutton T.D.S."/>
            <person name="Dobson A.D.W."/>
            <person name="Rama T."/>
        </authorList>
    </citation>
    <scope>NUCLEOTIDE SEQUENCE</scope>
    <source>
        <strain evidence="14">TRa3180A</strain>
    </source>
</reference>
<protein>
    <recommendedName>
        <fullName evidence="4">Mitochondrial import inner membrane translocase subunit TIM16</fullName>
    </recommendedName>
    <alternativeName>
        <fullName evidence="3">Mitochondrial import inner membrane translocase subunit tim16</fullName>
    </alternativeName>
    <alternativeName>
        <fullName evidence="11 12">Presequence translocated-associated motor subunit PAM16</fullName>
    </alternativeName>
</protein>
<keyword evidence="15" id="KW-1185">Reference proteome</keyword>
<evidence type="ECO:0000256" key="5">
    <source>
        <dbReference type="ARBA" id="ARBA00022448"/>
    </source>
</evidence>
<keyword evidence="7" id="KW-0653">Protein transport</keyword>
<evidence type="ECO:0000256" key="9">
    <source>
        <dbReference type="ARBA" id="ARBA00023128"/>
    </source>
</evidence>
<dbReference type="Pfam" id="PF03656">
    <property type="entry name" value="Pam16"/>
    <property type="match status" value="1"/>
</dbReference>
<evidence type="ECO:0000256" key="1">
    <source>
        <dbReference type="ARBA" id="ARBA00004637"/>
    </source>
</evidence>
<evidence type="ECO:0000256" key="10">
    <source>
        <dbReference type="ARBA" id="ARBA00023136"/>
    </source>
</evidence>
<evidence type="ECO:0000256" key="7">
    <source>
        <dbReference type="ARBA" id="ARBA00022927"/>
    </source>
</evidence>
<dbReference type="GO" id="GO:0030150">
    <property type="term" value="P:protein import into mitochondrial matrix"/>
    <property type="evidence" value="ECO:0007669"/>
    <property type="project" value="InterPro"/>
</dbReference>
<dbReference type="FunFam" id="1.10.287.110:FF:000006">
    <property type="entry name" value="Import inner membrane translocase subunit TIM16"/>
    <property type="match status" value="1"/>
</dbReference>
<evidence type="ECO:0000256" key="4">
    <source>
        <dbReference type="ARBA" id="ARBA00020721"/>
    </source>
</evidence>
<keyword evidence="5" id="KW-0813">Transport</keyword>
<evidence type="ECO:0000256" key="13">
    <source>
        <dbReference type="SAM" id="MobiDB-lite"/>
    </source>
</evidence>
<evidence type="ECO:0000313" key="15">
    <source>
        <dbReference type="Proteomes" id="UP000887226"/>
    </source>
</evidence>
<dbReference type="InterPro" id="IPR036869">
    <property type="entry name" value="J_dom_sf"/>
</dbReference>
<dbReference type="OrthoDB" id="10262892at2759"/>
<accession>A0A9P8CD37</accession>
<evidence type="ECO:0000256" key="12">
    <source>
        <dbReference type="ARBA" id="ARBA00031407"/>
    </source>
</evidence>
<comment type="subcellular location">
    <subcellularLocation>
        <location evidence="1">Mitochondrion inner membrane</location>
        <topology evidence="1">Peripheral membrane protein</topology>
    </subcellularLocation>
</comment>
<name>A0A9P8CD37_9HELO</name>
<dbReference type="Gene3D" id="1.10.287.110">
    <property type="entry name" value="DnaJ domain"/>
    <property type="match status" value="1"/>
</dbReference>
<evidence type="ECO:0000256" key="6">
    <source>
        <dbReference type="ARBA" id="ARBA00022792"/>
    </source>
</evidence>
<keyword evidence="6" id="KW-0999">Mitochondrion inner membrane</keyword>
<dbReference type="InterPro" id="IPR005341">
    <property type="entry name" value="Tim16"/>
</dbReference>
<keyword evidence="9" id="KW-0496">Mitochondrion</keyword>
<dbReference type="Proteomes" id="UP000887226">
    <property type="component" value="Unassembled WGS sequence"/>
</dbReference>
<keyword evidence="8" id="KW-0811">Translocation</keyword>
<dbReference type="GO" id="GO:0005744">
    <property type="term" value="C:TIM23 mitochondrial import inner membrane translocase complex"/>
    <property type="evidence" value="ECO:0007669"/>
    <property type="project" value="InterPro"/>
</dbReference>
<keyword evidence="10" id="KW-0472">Membrane</keyword>
<dbReference type="PANTHER" id="PTHR12388:SF0">
    <property type="entry name" value="MITOCHONDRIAL IMPORT INNER MEMBRANE TRANSLOCASE SUBUNIT TIM16"/>
    <property type="match status" value="1"/>
</dbReference>